<feature type="compositionally biased region" description="Polar residues" evidence="6">
    <location>
        <begin position="512"/>
        <end position="527"/>
    </location>
</feature>
<dbReference type="Pfam" id="PF18112">
    <property type="entry name" value="Zn-C2H2_12"/>
    <property type="match status" value="1"/>
</dbReference>
<dbReference type="EnsemblMetazoa" id="G4051.13">
    <property type="protein sequence ID" value="G4051.13:cds"/>
    <property type="gene ID" value="G4051"/>
</dbReference>
<protein>
    <recommendedName>
        <fullName evidence="7">UBZ1-type domain-containing protein</fullName>
    </recommendedName>
</protein>
<keyword evidence="3" id="KW-0862">Zinc</keyword>
<dbReference type="EnsemblMetazoa" id="G4051.16">
    <property type="protein sequence ID" value="G4051.16:cds"/>
    <property type="gene ID" value="G4051"/>
</dbReference>
<keyword evidence="4 5" id="KW-0175">Coiled coil</keyword>
<evidence type="ECO:0000256" key="6">
    <source>
        <dbReference type="SAM" id="MobiDB-lite"/>
    </source>
</evidence>
<dbReference type="EnsemblMetazoa" id="G4051.14">
    <property type="protein sequence ID" value="G4051.14:cds"/>
    <property type="gene ID" value="G4051"/>
</dbReference>
<proteinExistence type="predicted"/>
<evidence type="ECO:0000313" key="9">
    <source>
        <dbReference type="Proteomes" id="UP000005408"/>
    </source>
</evidence>
<organism evidence="8 9">
    <name type="scientific">Magallana gigas</name>
    <name type="common">Pacific oyster</name>
    <name type="synonym">Crassostrea gigas</name>
    <dbReference type="NCBI Taxonomy" id="29159"/>
    <lineage>
        <taxon>Eukaryota</taxon>
        <taxon>Metazoa</taxon>
        <taxon>Spiralia</taxon>
        <taxon>Lophotrochozoa</taxon>
        <taxon>Mollusca</taxon>
        <taxon>Bivalvia</taxon>
        <taxon>Autobranchia</taxon>
        <taxon>Pteriomorphia</taxon>
        <taxon>Ostreida</taxon>
        <taxon>Ostreoidea</taxon>
        <taxon>Ostreidae</taxon>
        <taxon>Magallana</taxon>
    </lineage>
</organism>
<evidence type="ECO:0000313" key="8">
    <source>
        <dbReference type="EnsemblMetazoa" id="G4051.4:cds"/>
    </source>
</evidence>
<dbReference type="EnsemblMetazoa" id="G4051.15">
    <property type="protein sequence ID" value="G4051.15:cds"/>
    <property type="gene ID" value="G4051"/>
</dbReference>
<keyword evidence="1" id="KW-0479">Metal-binding</keyword>
<evidence type="ECO:0000259" key="7">
    <source>
        <dbReference type="Pfam" id="PF18112"/>
    </source>
</evidence>
<feature type="compositionally biased region" description="Polar residues" evidence="6">
    <location>
        <begin position="565"/>
        <end position="582"/>
    </location>
</feature>
<evidence type="ECO:0000256" key="4">
    <source>
        <dbReference type="ARBA" id="ARBA00023054"/>
    </source>
</evidence>
<evidence type="ECO:0000256" key="5">
    <source>
        <dbReference type="SAM" id="Coils"/>
    </source>
</evidence>
<keyword evidence="2" id="KW-0863">Zinc-finger</keyword>
<dbReference type="EnsemblMetazoa" id="G4051.8">
    <property type="protein sequence ID" value="G4051.8:cds"/>
    <property type="gene ID" value="G4051"/>
</dbReference>
<dbReference type="EnsemblMetazoa" id="G4051.6">
    <property type="protein sequence ID" value="G4051.6:cds"/>
    <property type="gene ID" value="G4051"/>
</dbReference>
<keyword evidence="9" id="KW-1185">Reference proteome</keyword>
<dbReference type="Gene3D" id="6.20.250.40">
    <property type="match status" value="1"/>
</dbReference>
<dbReference type="CDD" id="cd21965">
    <property type="entry name" value="Zn-C2H2_CALCOCO1_TAX1BP1_like"/>
    <property type="match status" value="1"/>
</dbReference>
<evidence type="ECO:0000256" key="2">
    <source>
        <dbReference type="ARBA" id="ARBA00022771"/>
    </source>
</evidence>
<dbReference type="EnsemblMetazoa" id="G4051.1">
    <property type="protein sequence ID" value="G4051.1:cds"/>
    <property type="gene ID" value="G4051"/>
</dbReference>
<dbReference type="AlphaFoldDB" id="A0A8W8N324"/>
<sequence length="675" mass="75703">MEEDIDIIGNNEGDTNTDTITGGSHFSNLQLSFTNHEKDGSLHALQTAYSEVKKRLQEQVNKNAVLQTSIREIEMQRISGGRPNSGVFGAAGPPSEPEQDLQAQYRAEFGFAQSLERQVIRAKSTISKLESDNKLLMKKLTQQEEELKQCKAREFETRKENERLRVQLNNNQGQTQEHSVLRAEIQKKDGEIWNLQEEIRNLRELLKGQGTEIPSLNSITQEEGVRIIDQVERYSATIKNLKEQVKVQGQMLGKQKDAIKKLIESAKSTSLSSSTSRYAAEGASFYPTHYETEQAQKATDYPNPTMDLYAERKPLLVSNFPTLQTMPPSDTSQTLKEQFHQVNFTKPDSDKRLFRGPTESEYNVPGTGYPNMCTPSVLTESKNSRTTVVGGLSRGGNIEETYPLAGKGVNISMKKPASTQDFSMYENLDMLTEMGNSERVQTSEDQTMQYTPSPGNHLFNLEDSDYVNLKDVNPGRGASNFPVISPNVKVVPSSDDKKKLHRQPQEHGTMGGNSPPQSVIRPLSTQVKGEERDRRNKVNVQSSLGRVPQENPQEIPLKPEIRTVPGSSATRPKQVVQKTPSGNSQICPVCGQDFVNISMENFQMHVFHCMDNDGSEDCTTLHNVSPTNQTSSKDVRICPMCDASYPSEMQSEFETHVQEHFGEEPIIDKFEILRH</sequence>
<name>A0A8W8N324_MAGGI</name>
<feature type="region of interest" description="Disordered" evidence="6">
    <location>
        <begin position="477"/>
        <end position="582"/>
    </location>
</feature>
<dbReference type="Proteomes" id="UP000005408">
    <property type="component" value="Unassembled WGS sequence"/>
</dbReference>
<feature type="coiled-coil region" evidence="5">
    <location>
        <begin position="112"/>
        <end position="153"/>
    </location>
</feature>
<dbReference type="EnsemblMetazoa" id="G4051.4">
    <property type="protein sequence ID" value="G4051.4:cds"/>
    <property type="gene ID" value="G4051"/>
</dbReference>
<dbReference type="GO" id="GO:0008270">
    <property type="term" value="F:zinc ion binding"/>
    <property type="evidence" value="ECO:0007669"/>
    <property type="project" value="UniProtKB-KW"/>
</dbReference>
<dbReference type="OrthoDB" id="6105729at2759"/>
<accession>A0A8W8N324</accession>
<evidence type="ECO:0000256" key="1">
    <source>
        <dbReference type="ARBA" id="ARBA00022723"/>
    </source>
</evidence>
<dbReference type="EnsemblMetazoa" id="G4051.11">
    <property type="protein sequence ID" value="G4051.11:cds"/>
    <property type="gene ID" value="G4051"/>
</dbReference>
<feature type="region of interest" description="Disordered" evidence="6">
    <location>
        <begin position="347"/>
        <end position="368"/>
    </location>
</feature>
<feature type="domain" description="UBZ1-type" evidence="7">
    <location>
        <begin position="636"/>
        <end position="661"/>
    </location>
</feature>
<dbReference type="EnsemblMetazoa" id="G4051.7">
    <property type="protein sequence ID" value="G4051.7:cds"/>
    <property type="gene ID" value="G4051"/>
</dbReference>
<dbReference type="InterPro" id="IPR041641">
    <property type="entry name" value="CALCOCO1/2_Zn_UBZ1"/>
</dbReference>
<evidence type="ECO:0000256" key="3">
    <source>
        <dbReference type="ARBA" id="ARBA00022833"/>
    </source>
</evidence>
<dbReference type="EnsemblMetazoa" id="G4051.5">
    <property type="protein sequence ID" value="G4051.5:cds"/>
    <property type="gene ID" value="G4051"/>
</dbReference>
<reference evidence="8" key="1">
    <citation type="submission" date="2022-08" db="UniProtKB">
        <authorList>
            <consortium name="EnsemblMetazoa"/>
        </authorList>
    </citation>
    <scope>IDENTIFICATION</scope>
    <source>
        <strain evidence="8">05x7-T-G4-1.051#20</strain>
    </source>
</reference>